<evidence type="ECO:0000256" key="1">
    <source>
        <dbReference type="ARBA" id="ARBA00022723"/>
    </source>
</evidence>
<organism evidence="7 8">
    <name type="scientific">Abeliophyllum distichum</name>
    <dbReference type="NCBI Taxonomy" id="126358"/>
    <lineage>
        <taxon>Eukaryota</taxon>
        <taxon>Viridiplantae</taxon>
        <taxon>Streptophyta</taxon>
        <taxon>Embryophyta</taxon>
        <taxon>Tracheophyta</taxon>
        <taxon>Spermatophyta</taxon>
        <taxon>Magnoliopsida</taxon>
        <taxon>eudicotyledons</taxon>
        <taxon>Gunneridae</taxon>
        <taxon>Pentapetalae</taxon>
        <taxon>asterids</taxon>
        <taxon>lamiids</taxon>
        <taxon>Lamiales</taxon>
        <taxon>Oleaceae</taxon>
        <taxon>Forsythieae</taxon>
        <taxon>Abeliophyllum</taxon>
    </lineage>
</organism>
<dbReference type="InterPro" id="IPR010666">
    <property type="entry name" value="Znf_GRF"/>
</dbReference>
<dbReference type="EMBL" id="JBFOLK010000014">
    <property type="protein sequence ID" value="KAL2461412.1"/>
    <property type="molecule type" value="Genomic_DNA"/>
</dbReference>
<evidence type="ECO:0000259" key="6">
    <source>
        <dbReference type="PROSITE" id="PS51999"/>
    </source>
</evidence>
<evidence type="ECO:0000256" key="4">
    <source>
        <dbReference type="PROSITE-ProRule" id="PRU01343"/>
    </source>
</evidence>
<feature type="coiled-coil region" evidence="5">
    <location>
        <begin position="62"/>
        <end position="120"/>
    </location>
</feature>
<reference evidence="8" key="1">
    <citation type="submission" date="2024-07" db="EMBL/GenBank/DDBJ databases">
        <title>Two chromosome-level genome assemblies of Korean endemic species Abeliophyllum distichum and Forsythia ovata (Oleaceae).</title>
        <authorList>
            <person name="Jang H."/>
        </authorList>
    </citation>
    <scope>NUCLEOTIDE SEQUENCE [LARGE SCALE GENOMIC DNA]</scope>
</reference>
<proteinExistence type="predicted"/>
<comment type="caution">
    <text evidence="7">The sequence shown here is derived from an EMBL/GenBank/DDBJ whole genome shotgun (WGS) entry which is preliminary data.</text>
</comment>
<dbReference type="GO" id="GO:0008270">
    <property type="term" value="F:zinc ion binding"/>
    <property type="evidence" value="ECO:0007669"/>
    <property type="project" value="UniProtKB-KW"/>
</dbReference>
<feature type="domain" description="GRF-type" evidence="6">
    <location>
        <begin position="6"/>
        <end position="46"/>
    </location>
</feature>
<dbReference type="PANTHER" id="PTHR33248">
    <property type="entry name" value="ZINC ION-BINDING PROTEIN"/>
    <property type="match status" value="1"/>
</dbReference>
<keyword evidence="3" id="KW-0862">Zinc</keyword>
<protein>
    <submittedName>
        <fullName evidence="7">GRF-type domain-containing protein</fullName>
    </submittedName>
</protein>
<name>A0ABD1PC14_9LAMI</name>
<evidence type="ECO:0000256" key="2">
    <source>
        <dbReference type="ARBA" id="ARBA00022771"/>
    </source>
</evidence>
<evidence type="ECO:0000313" key="8">
    <source>
        <dbReference type="Proteomes" id="UP001604336"/>
    </source>
</evidence>
<evidence type="ECO:0000256" key="3">
    <source>
        <dbReference type="ARBA" id="ARBA00022833"/>
    </source>
</evidence>
<dbReference type="Proteomes" id="UP001604336">
    <property type="component" value="Unassembled WGS sequence"/>
</dbReference>
<dbReference type="PROSITE" id="PS51999">
    <property type="entry name" value="ZF_GRF"/>
    <property type="match status" value="1"/>
</dbReference>
<evidence type="ECO:0000313" key="7">
    <source>
        <dbReference type="EMBL" id="KAL2461412.1"/>
    </source>
</evidence>
<gene>
    <name evidence="7" type="ORF">Adt_44832</name>
</gene>
<sequence>MEGRTCRCGHVMDLKTSWTDANPGRRFFVCDQKGDRCRCFVWYDPPICDRSKVVIPDLLRSTRRLEDEISTLQADNRRLAAENIRLQAANTSFESDNITLQAENRRLQAVDEKLRDAKRRQAQNQTSAPGSSRCWIFFCYHFVVRSLVYNGMNVHGNKLTFEGMKCKLRIKVKNGDLYCF</sequence>
<keyword evidence="5" id="KW-0175">Coiled coil</keyword>
<dbReference type="AlphaFoldDB" id="A0ABD1PC14"/>
<keyword evidence="8" id="KW-1185">Reference proteome</keyword>
<keyword evidence="2 4" id="KW-0863">Zinc-finger</keyword>
<evidence type="ECO:0000256" key="5">
    <source>
        <dbReference type="SAM" id="Coils"/>
    </source>
</evidence>
<accession>A0ABD1PC14</accession>
<keyword evidence="1" id="KW-0479">Metal-binding</keyword>